<feature type="signal peptide" evidence="7">
    <location>
        <begin position="1"/>
        <end position="28"/>
    </location>
</feature>
<comment type="similarity">
    <text evidence="2">Belongs to the protease inhibitor I16 (SSI) family.</text>
</comment>
<dbReference type="AlphaFoldDB" id="A0A3A9YRC5"/>
<evidence type="ECO:0000313" key="9">
    <source>
        <dbReference type="EMBL" id="RKN37816.1"/>
    </source>
</evidence>
<dbReference type="SUPFAM" id="SSF55399">
    <property type="entry name" value="Subtilisin inhibitor"/>
    <property type="match status" value="1"/>
</dbReference>
<keyword evidence="7" id="KW-0732">Signal</keyword>
<keyword evidence="10" id="KW-1185">Reference proteome</keyword>
<sequence>MPFAQRIAALTTATLVATGALAAPAAHAATPRPAPTSVLLLSVVGHTDGSLRTAALRCEPAGGGHPHAAAACGDVAAVDGDLAALAVDPGLCTLEYAPVTVRAVGLWRDHPLSYVETFDNRCQLLRETGTLFAF</sequence>
<dbReference type="InterPro" id="IPR023549">
    <property type="entry name" value="Subtilisin_inhibitor"/>
</dbReference>
<keyword evidence="6" id="KW-1015">Disulfide bond</keyword>
<comment type="caution">
    <text evidence="9">The sequence shown here is derived from an EMBL/GenBank/DDBJ whole genome shotgun (WGS) entry which is preliminary data.</text>
</comment>
<evidence type="ECO:0000256" key="3">
    <source>
        <dbReference type="ARBA" id="ARBA00022525"/>
    </source>
</evidence>
<organism evidence="9 10">
    <name type="scientific">Micromonospora endolithica</name>
    <dbReference type="NCBI Taxonomy" id="230091"/>
    <lineage>
        <taxon>Bacteria</taxon>
        <taxon>Bacillati</taxon>
        <taxon>Actinomycetota</taxon>
        <taxon>Actinomycetes</taxon>
        <taxon>Micromonosporales</taxon>
        <taxon>Micromonosporaceae</taxon>
        <taxon>Micromonospora</taxon>
    </lineage>
</organism>
<dbReference type="GO" id="GO:0004867">
    <property type="term" value="F:serine-type endopeptidase inhibitor activity"/>
    <property type="evidence" value="ECO:0007669"/>
    <property type="project" value="UniProtKB-KW"/>
</dbReference>
<evidence type="ECO:0000313" key="10">
    <source>
        <dbReference type="Proteomes" id="UP000281726"/>
    </source>
</evidence>
<accession>A0A3A9YRC5</accession>
<evidence type="ECO:0000259" key="8">
    <source>
        <dbReference type="Pfam" id="PF00720"/>
    </source>
</evidence>
<evidence type="ECO:0000256" key="1">
    <source>
        <dbReference type="ARBA" id="ARBA00004613"/>
    </source>
</evidence>
<dbReference type="Gene3D" id="3.30.350.10">
    <property type="entry name" value="Subtilisin inhibitor-like"/>
    <property type="match status" value="1"/>
</dbReference>
<protein>
    <submittedName>
        <fullName evidence="9">Proteinase inhibitor I4 serpin</fullName>
    </submittedName>
</protein>
<name>A0A3A9YRC5_9ACTN</name>
<evidence type="ECO:0000256" key="6">
    <source>
        <dbReference type="ARBA" id="ARBA00023157"/>
    </source>
</evidence>
<dbReference type="EMBL" id="RBAK01000025">
    <property type="protein sequence ID" value="RKN37816.1"/>
    <property type="molecule type" value="Genomic_DNA"/>
</dbReference>
<dbReference type="Pfam" id="PF00720">
    <property type="entry name" value="SSI"/>
    <property type="match status" value="1"/>
</dbReference>
<reference evidence="9 10" key="1">
    <citation type="journal article" date="2004" name="Syst. Appl. Microbiol.">
        <title>Cryptoendolithic actinomycetes from antarctic sandstone rock samples: Micromonospora endolithica sp. nov. and two isolates related to Micromonospora coerulea Jensen 1932.</title>
        <authorList>
            <person name="Hirsch P."/>
            <person name="Mevs U."/>
            <person name="Kroppenstedt R.M."/>
            <person name="Schumann P."/>
            <person name="Stackebrandt E."/>
        </authorList>
    </citation>
    <scope>NUCLEOTIDE SEQUENCE [LARGE SCALE GENOMIC DNA]</scope>
    <source>
        <strain evidence="9 10">JCM 12677</strain>
    </source>
</reference>
<keyword evidence="5" id="KW-0722">Serine protease inhibitor</keyword>
<dbReference type="OrthoDB" id="4567948at2"/>
<comment type="subcellular location">
    <subcellularLocation>
        <location evidence="1">Secreted</location>
    </subcellularLocation>
</comment>
<gene>
    <name evidence="9" type="ORF">D7223_31965</name>
</gene>
<evidence type="ECO:0000256" key="2">
    <source>
        <dbReference type="ARBA" id="ARBA00010472"/>
    </source>
</evidence>
<dbReference type="RefSeq" id="WP_120733359.1">
    <property type="nucleotide sequence ID" value="NZ_RBAK01000025.1"/>
</dbReference>
<dbReference type="InterPro" id="IPR036819">
    <property type="entry name" value="Subtilisin_inhibitor-like_sf"/>
</dbReference>
<evidence type="ECO:0000256" key="4">
    <source>
        <dbReference type="ARBA" id="ARBA00022690"/>
    </source>
</evidence>
<keyword evidence="3" id="KW-0964">Secreted</keyword>
<dbReference type="Proteomes" id="UP000281726">
    <property type="component" value="Unassembled WGS sequence"/>
</dbReference>
<evidence type="ECO:0000256" key="5">
    <source>
        <dbReference type="ARBA" id="ARBA00022900"/>
    </source>
</evidence>
<evidence type="ECO:0000256" key="7">
    <source>
        <dbReference type="SAM" id="SignalP"/>
    </source>
</evidence>
<dbReference type="GO" id="GO:0005576">
    <property type="term" value="C:extracellular region"/>
    <property type="evidence" value="ECO:0007669"/>
    <property type="project" value="UniProtKB-SubCell"/>
</dbReference>
<keyword evidence="4" id="KW-0646">Protease inhibitor</keyword>
<feature type="chain" id="PRO_5017189436" evidence="7">
    <location>
        <begin position="29"/>
        <end position="134"/>
    </location>
</feature>
<feature type="domain" description="Subtilisin inhibitor" evidence="8">
    <location>
        <begin position="37"/>
        <end position="120"/>
    </location>
</feature>
<proteinExistence type="inferred from homology"/>